<dbReference type="AlphaFoldDB" id="A0A8J3QB19"/>
<name>A0A8J3QB19_9ACTN</name>
<comment type="caution">
    <text evidence="1">The sequence shown here is derived from an EMBL/GenBank/DDBJ whole genome shotgun (WGS) entry which is preliminary data.</text>
</comment>
<dbReference type="EMBL" id="BONY01000035">
    <property type="protein sequence ID" value="GIH07230.1"/>
    <property type="molecule type" value="Genomic_DNA"/>
</dbReference>
<evidence type="ECO:0008006" key="3">
    <source>
        <dbReference type="Google" id="ProtNLM"/>
    </source>
</evidence>
<dbReference type="SUPFAM" id="SSF81301">
    <property type="entry name" value="Nucleotidyltransferase"/>
    <property type="match status" value="1"/>
</dbReference>
<dbReference type="Pfam" id="PF14907">
    <property type="entry name" value="NTP_transf_5"/>
    <property type="match status" value="1"/>
</dbReference>
<dbReference type="InterPro" id="IPR043519">
    <property type="entry name" value="NT_sf"/>
</dbReference>
<evidence type="ECO:0000313" key="2">
    <source>
        <dbReference type="Proteomes" id="UP000612899"/>
    </source>
</evidence>
<accession>A0A8J3QB19</accession>
<proteinExistence type="predicted"/>
<evidence type="ECO:0000313" key="1">
    <source>
        <dbReference type="EMBL" id="GIH07230.1"/>
    </source>
</evidence>
<dbReference type="InterPro" id="IPR039498">
    <property type="entry name" value="NTP_transf_5"/>
</dbReference>
<dbReference type="Proteomes" id="UP000612899">
    <property type="component" value="Unassembled WGS sequence"/>
</dbReference>
<protein>
    <recommendedName>
        <fullName evidence="3">Nucleotidyltransferase family protein</fullName>
    </recommendedName>
</protein>
<organism evidence="1 2">
    <name type="scientific">Rhizocola hellebori</name>
    <dbReference type="NCBI Taxonomy" id="1392758"/>
    <lineage>
        <taxon>Bacteria</taxon>
        <taxon>Bacillati</taxon>
        <taxon>Actinomycetota</taxon>
        <taxon>Actinomycetes</taxon>
        <taxon>Micromonosporales</taxon>
        <taxon>Micromonosporaceae</taxon>
        <taxon>Rhizocola</taxon>
    </lineage>
</organism>
<gene>
    <name evidence="1" type="ORF">Rhe02_52970</name>
</gene>
<sequence length="187" mass="20949">MTDLCEELLLTMKRAGAVLRRNDIPFALMGGFAVYARGGTSSDHDVDFLIRPGDAARVLAVFAEAGFSTERPPEDWLVKAYDEGRLIDFIFRPVERPVTDDTLAEAETVQVGGMHLPVVTASTLMVHKLLAFNQHNCDFARAMPLARSLREQIDWDLVRRETKQSPYAQAFLVLLEILQVMPDEVMA</sequence>
<dbReference type="Gene3D" id="3.30.460.40">
    <property type="match status" value="1"/>
</dbReference>
<dbReference type="RefSeq" id="WP_203911029.1">
    <property type="nucleotide sequence ID" value="NZ_BONY01000035.1"/>
</dbReference>
<keyword evidence="2" id="KW-1185">Reference proteome</keyword>
<reference evidence="1" key="1">
    <citation type="submission" date="2021-01" db="EMBL/GenBank/DDBJ databases">
        <title>Whole genome shotgun sequence of Rhizocola hellebori NBRC 109834.</title>
        <authorList>
            <person name="Komaki H."/>
            <person name="Tamura T."/>
        </authorList>
    </citation>
    <scope>NUCLEOTIDE SEQUENCE</scope>
    <source>
        <strain evidence="1">NBRC 109834</strain>
    </source>
</reference>